<dbReference type="AlphaFoldDB" id="A0AAV5IKD4"/>
<dbReference type="PANTHER" id="PTHR31639:SF256">
    <property type="entry name" value="OS07G0242900 PROTEIN"/>
    <property type="match status" value="1"/>
</dbReference>
<dbReference type="PANTHER" id="PTHR31639">
    <property type="entry name" value="F-BOX PROTEIN-LIKE"/>
    <property type="match status" value="1"/>
</dbReference>
<dbReference type="SUPFAM" id="SSF52047">
    <property type="entry name" value="RNI-like"/>
    <property type="match status" value="1"/>
</dbReference>
<accession>A0AAV5IKD4</accession>
<dbReference type="Pfam" id="PF12937">
    <property type="entry name" value="F-box-like"/>
    <property type="match status" value="1"/>
</dbReference>
<reference evidence="2 3" key="1">
    <citation type="journal article" date="2021" name="Commun. Biol.">
        <title>The genome of Shorea leprosula (Dipterocarpaceae) highlights the ecological relevance of drought in aseasonal tropical rainforests.</title>
        <authorList>
            <person name="Ng K.K.S."/>
            <person name="Kobayashi M.J."/>
            <person name="Fawcett J.A."/>
            <person name="Hatakeyama M."/>
            <person name="Paape T."/>
            <person name="Ng C.H."/>
            <person name="Ang C.C."/>
            <person name="Tnah L.H."/>
            <person name="Lee C.T."/>
            <person name="Nishiyama T."/>
            <person name="Sese J."/>
            <person name="O'Brien M.J."/>
            <person name="Copetti D."/>
            <person name="Mohd Noor M.I."/>
            <person name="Ong R.C."/>
            <person name="Putra M."/>
            <person name="Sireger I.Z."/>
            <person name="Indrioko S."/>
            <person name="Kosugi Y."/>
            <person name="Izuno A."/>
            <person name="Isagi Y."/>
            <person name="Lee S.L."/>
            <person name="Shimizu K.K."/>
        </authorList>
    </citation>
    <scope>NUCLEOTIDE SEQUENCE [LARGE SCALE GENOMIC DNA]</scope>
    <source>
        <strain evidence="2">214</strain>
    </source>
</reference>
<organism evidence="2 3">
    <name type="scientific">Rubroshorea leprosula</name>
    <dbReference type="NCBI Taxonomy" id="152421"/>
    <lineage>
        <taxon>Eukaryota</taxon>
        <taxon>Viridiplantae</taxon>
        <taxon>Streptophyta</taxon>
        <taxon>Embryophyta</taxon>
        <taxon>Tracheophyta</taxon>
        <taxon>Spermatophyta</taxon>
        <taxon>Magnoliopsida</taxon>
        <taxon>eudicotyledons</taxon>
        <taxon>Gunneridae</taxon>
        <taxon>Pentapetalae</taxon>
        <taxon>rosids</taxon>
        <taxon>malvids</taxon>
        <taxon>Malvales</taxon>
        <taxon>Dipterocarpaceae</taxon>
        <taxon>Rubroshorea</taxon>
    </lineage>
</organism>
<comment type="caution">
    <text evidence="2">The sequence shown here is derived from an EMBL/GenBank/DDBJ whole genome shotgun (WGS) entry which is preliminary data.</text>
</comment>
<dbReference type="Proteomes" id="UP001054252">
    <property type="component" value="Unassembled WGS sequence"/>
</dbReference>
<dbReference type="InterPro" id="IPR055411">
    <property type="entry name" value="LRR_FXL15/At3g58940/PEG3-like"/>
</dbReference>
<evidence type="ECO:0000313" key="3">
    <source>
        <dbReference type="Proteomes" id="UP001054252"/>
    </source>
</evidence>
<dbReference type="Pfam" id="PF24758">
    <property type="entry name" value="LRR_At5g56370"/>
    <property type="match status" value="1"/>
</dbReference>
<protein>
    <recommendedName>
        <fullName evidence="1">F-box domain-containing protein</fullName>
    </recommendedName>
</protein>
<dbReference type="Gene3D" id="1.20.1280.50">
    <property type="match status" value="1"/>
</dbReference>
<dbReference type="Gene3D" id="3.80.10.10">
    <property type="entry name" value="Ribonuclease Inhibitor"/>
    <property type="match status" value="1"/>
</dbReference>
<proteinExistence type="predicted"/>
<name>A0AAV5IKD4_9ROSI</name>
<evidence type="ECO:0000259" key="1">
    <source>
        <dbReference type="SMART" id="SM00256"/>
    </source>
</evidence>
<evidence type="ECO:0000313" key="2">
    <source>
        <dbReference type="EMBL" id="GKU98368.1"/>
    </source>
</evidence>
<dbReference type="EMBL" id="BPVZ01000012">
    <property type="protein sequence ID" value="GKU98368.1"/>
    <property type="molecule type" value="Genomic_DNA"/>
</dbReference>
<keyword evidence="3" id="KW-1185">Reference proteome</keyword>
<dbReference type="SUPFAM" id="SSF81383">
    <property type="entry name" value="F-box domain"/>
    <property type="match status" value="1"/>
</dbReference>
<dbReference type="InterPro" id="IPR032675">
    <property type="entry name" value="LRR_dom_sf"/>
</dbReference>
<gene>
    <name evidence="2" type="ORF">SLEP1_g11380</name>
</gene>
<dbReference type="InterPro" id="IPR036047">
    <property type="entry name" value="F-box-like_dom_sf"/>
</dbReference>
<feature type="domain" description="F-box" evidence="1">
    <location>
        <begin position="4"/>
        <end position="47"/>
    </location>
</feature>
<dbReference type="InterPro" id="IPR001810">
    <property type="entry name" value="F-box_dom"/>
</dbReference>
<sequence>MEDLPVEVIGNILSHLRAARDVVVASATCKKWREAFQFHLQSLTFHDDDWPVYGDDPTSNWPIYGHPTPDKLKIIITQTILQTKGLQCLSVFLSDITFTTDDVRPWLVHSRDTLRELYLDVWILPSVKILEKCNGQKLEVLELAHIYMCSESCNYQKFPLLKTLRLEDVDVKPLDLRTLLTLCPKIENLTLLRPRIGPVGTMEVNTNSLKTIHLAGITAGIFILEADSLEYLDLQMSKFEHFQFVGKGALKVLNLDVARIKYFEIRDNMENLEIVDVNDSTIEMPKLYLMISRSSNLRRLRLWHVKFDNVDEVIDLERISFFFPMLTHLSLYYEEEEKLFSLQVSSHLQNVVVLELGCVIYYHLTDRIAGILRRCPNLKKIVIHGKILQDLEILAQFSASIIQLARKYLQVEFQFKYE</sequence>
<dbReference type="SMART" id="SM00256">
    <property type="entry name" value="FBOX"/>
    <property type="match status" value="1"/>
</dbReference>